<dbReference type="Pfam" id="PF00015">
    <property type="entry name" value="MCPsignal"/>
    <property type="match status" value="1"/>
</dbReference>
<dbReference type="PROSITE" id="PS50111">
    <property type="entry name" value="CHEMOTAXIS_TRANSDUC_2"/>
    <property type="match status" value="1"/>
</dbReference>
<dbReference type="GO" id="GO:0016020">
    <property type="term" value="C:membrane"/>
    <property type="evidence" value="ECO:0007669"/>
    <property type="project" value="InterPro"/>
</dbReference>
<sequence>MHHSTDMSAPDRDRELARLTEAATSLGRETVDIGGFLTDLDQRCSQHLTELTQVGGQTADLSEVSARMHDAVQKMSDTAEVTLARVQSSVRTIGETGQKSQVLAEWVRAVHAGSTEVEDMLNAVQTSNTLISDIAWQVHILAVNAKIEAARAGQAGKGFAIVAESVQDLSQKTADAAKKIDTTVARLADWMSRLHREAQTTALQADAVLENAGDTDRALSEIEQGIGAMRGGALALSDEAAQAKSAVDSTRGAVDRVSVSVSKVAADVDEATRRCITLVDTSERILQHAVALGGDGADGPMITLVQDLAGQVAQAMAHALDHGRLTEADLFAHTYRPINGTNPQQVLAPFTAVMDQILPPIQEPLLDRDTRIVFCAAVDTNGYLPTHNHKFSQPQGADPVWNAAHCRNRRIFDDRVGLKAGRNTRPFLLQVYRRDMGGGEFVMMKDLSAPITLRGRHWGGLRLAYRF</sequence>
<feature type="domain" description="Methyl-accepting transducer" evidence="3">
    <location>
        <begin position="22"/>
        <end position="258"/>
    </location>
</feature>
<organism evidence="4 5">
    <name type="scientific">Antarctobacter heliothermus</name>
    <dbReference type="NCBI Taxonomy" id="74033"/>
    <lineage>
        <taxon>Bacteria</taxon>
        <taxon>Pseudomonadati</taxon>
        <taxon>Pseudomonadota</taxon>
        <taxon>Alphaproteobacteria</taxon>
        <taxon>Rhodobacterales</taxon>
        <taxon>Roseobacteraceae</taxon>
        <taxon>Antarctobacter</taxon>
    </lineage>
</organism>
<protein>
    <submittedName>
        <fullName evidence="4">Methyl-accepting chemotaxis protein</fullName>
    </submittedName>
</protein>
<name>A0A239FH68_9RHOB</name>
<dbReference type="GO" id="GO:0007165">
    <property type="term" value="P:signal transduction"/>
    <property type="evidence" value="ECO:0007669"/>
    <property type="project" value="UniProtKB-KW"/>
</dbReference>
<reference evidence="4 5" key="1">
    <citation type="submission" date="2017-06" db="EMBL/GenBank/DDBJ databases">
        <authorList>
            <person name="Kim H.J."/>
            <person name="Triplett B.A."/>
        </authorList>
    </citation>
    <scope>NUCLEOTIDE SEQUENCE [LARGE SCALE GENOMIC DNA]</scope>
    <source>
        <strain evidence="4 5">DSM 11445</strain>
    </source>
</reference>
<evidence type="ECO:0000313" key="4">
    <source>
        <dbReference type="EMBL" id="SNS56249.1"/>
    </source>
</evidence>
<keyword evidence="1 2" id="KW-0807">Transducer</keyword>
<dbReference type="PANTHER" id="PTHR32089">
    <property type="entry name" value="METHYL-ACCEPTING CHEMOTAXIS PROTEIN MCPB"/>
    <property type="match status" value="1"/>
</dbReference>
<dbReference type="OrthoDB" id="2489132at2"/>
<dbReference type="PANTHER" id="PTHR32089:SF112">
    <property type="entry name" value="LYSOZYME-LIKE PROTEIN-RELATED"/>
    <property type="match status" value="1"/>
</dbReference>
<dbReference type="RefSeq" id="WP_089278109.1">
    <property type="nucleotide sequence ID" value="NZ_FZON01000020.1"/>
</dbReference>
<evidence type="ECO:0000259" key="3">
    <source>
        <dbReference type="PROSITE" id="PS50111"/>
    </source>
</evidence>
<gene>
    <name evidence="4" type="ORF">SAMN04488078_102032</name>
</gene>
<dbReference type="InterPro" id="IPR004089">
    <property type="entry name" value="MCPsignal_dom"/>
</dbReference>
<dbReference type="SMART" id="SM00283">
    <property type="entry name" value="MA"/>
    <property type="match status" value="1"/>
</dbReference>
<evidence type="ECO:0000313" key="5">
    <source>
        <dbReference type="Proteomes" id="UP000198440"/>
    </source>
</evidence>
<proteinExistence type="predicted"/>
<accession>A0A239FH68</accession>
<dbReference type="Proteomes" id="UP000198440">
    <property type="component" value="Unassembled WGS sequence"/>
</dbReference>
<dbReference type="Gene3D" id="1.10.287.950">
    <property type="entry name" value="Methyl-accepting chemotaxis protein"/>
    <property type="match status" value="1"/>
</dbReference>
<dbReference type="EMBL" id="FZON01000020">
    <property type="protein sequence ID" value="SNS56249.1"/>
    <property type="molecule type" value="Genomic_DNA"/>
</dbReference>
<dbReference type="AlphaFoldDB" id="A0A239FH68"/>
<evidence type="ECO:0000256" key="2">
    <source>
        <dbReference type="PROSITE-ProRule" id="PRU00284"/>
    </source>
</evidence>
<evidence type="ECO:0000256" key="1">
    <source>
        <dbReference type="ARBA" id="ARBA00023224"/>
    </source>
</evidence>
<dbReference type="SUPFAM" id="SSF58104">
    <property type="entry name" value="Methyl-accepting chemotaxis protein (MCP) signaling domain"/>
    <property type="match status" value="1"/>
</dbReference>